<organism evidence="2 3">
    <name type="scientific">Alkalisalibacterium limincola</name>
    <dbReference type="NCBI Taxonomy" id="2699169"/>
    <lineage>
        <taxon>Bacteria</taxon>
        <taxon>Pseudomonadati</taxon>
        <taxon>Pseudomonadota</taxon>
        <taxon>Gammaproteobacteria</taxon>
        <taxon>Lysobacterales</taxon>
        <taxon>Lysobacteraceae</taxon>
        <taxon>Alkalisalibacterium</taxon>
    </lineage>
</organism>
<reference evidence="2 3" key="1">
    <citation type="submission" date="2019-08" db="EMBL/GenBank/DDBJ databases">
        <authorList>
            <person name="Karlyshev A.V."/>
        </authorList>
    </citation>
    <scope>NUCLEOTIDE SEQUENCE [LARGE SCALE GENOMIC DNA]</scope>
    <source>
        <strain evidence="2 3">Alg18-2.2</strain>
    </source>
</reference>
<dbReference type="OrthoDB" id="9807923at2"/>
<evidence type="ECO:0000313" key="2">
    <source>
        <dbReference type="EMBL" id="TXK62617.1"/>
    </source>
</evidence>
<dbReference type="Pfam" id="PF10604">
    <property type="entry name" value="Polyketide_cyc2"/>
    <property type="match status" value="1"/>
</dbReference>
<dbReference type="InterPro" id="IPR019587">
    <property type="entry name" value="Polyketide_cyclase/dehydratase"/>
</dbReference>
<dbReference type="Proteomes" id="UP000321248">
    <property type="component" value="Unassembled WGS sequence"/>
</dbReference>
<gene>
    <name evidence="2" type="ORF">FU658_07685</name>
</gene>
<protein>
    <submittedName>
        <fullName evidence="2">SRPBCC family protein</fullName>
    </submittedName>
</protein>
<keyword evidence="3" id="KW-1185">Reference proteome</keyword>
<feature type="compositionally biased region" description="Acidic residues" evidence="1">
    <location>
        <begin position="193"/>
        <end position="202"/>
    </location>
</feature>
<proteinExistence type="predicted"/>
<accession>A0A5C8KNS6</accession>
<dbReference type="RefSeq" id="WP_147891540.1">
    <property type="nucleotide sequence ID" value="NZ_VRTS01000004.1"/>
</dbReference>
<feature type="region of interest" description="Disordered" evidence="1">
    <location>
        <begin position="179"/>
        <end position="202"/>
    </location>
</feature>
<dbReference type="CDD" id="cd07818">
    <property type="entry name" value="SRPBCC_1"/>
    <property type="match status" value="1"/>
</dbReference>
<sequence length="202" mass="22409">MFKNIVFAIAIVLALAITVVLVLATTKPDEFRVERSATLNAPAEAVFGLVNDLSRWPEWSPWEDLDPEMTREFSGAPHGVGAVYSWDGNNEAGAGRMEILESRSPEHVRIQLDFERPMSSSSTTVFDFEPRGRQTRVTWSMQGANPFPFKVMQVFADMDTMVGRDFERGLAQLEAAAAREPLAEPVQDPALESVDDAFESGE</sequence>
<name>A0A5C8KNS6_9GAMM</name>
<dbReference type="SUPFAM" id="SSF55961">
    <property type="entry name" value="Bet v1-like"/>
    <property type="match status" value="1"/>
</dbReference>
<evidence type="ECO:0000256" key="1">
    <source>
        <dbReference type="SAM" id="MobiDB-lite"/>
    </source>
</evidence>
<dbReference type="AlphaFoldDB" id="A0A5C8KNS6"/>
<dbReference type="InterPro" id="IPR023393">
    <property type="entry name" value="START-like_dom_sf"/>
</dbReference>
<evidence type="ECO:0000313" key="3">
    <source>
        <dbReference type="Proteomes" id="UP000321248"/>
    </source>
</evidence>
<dbReference type="EMBL" id="VRTS01000004">
    <property type="protein sequence ID" value="TXK62617.1"/>
    <property type="molecule type" value="Genomic_DNA"/>
</dbReference>
<dbReference type="Gene3D" id="3.30.530.20">
    <property type="match status" value="1"/>
</dbReference>
<comment type="caution">
    <text evidence="2">The sequence shown here is derived from an EMBL/GenBank/DDBJ whole genome shotgun (WGS) entry which is preliminary data.</text>
</comment>